<evidence type="ECO:0000256" key="1">
    <source>
        <dbReference type="SAM" id="MobiDB-lite"/>
    </source>
</evidence>
<gene>
    <name evidence="2" type="ORF">FN846DRAFT_775504</name>
</gene>
<proteinExistence type="predicted"/>
<organism evidence="2 3">
    <name type="scientific">Sphaerosporella brunnea</name>
    <dbReference type="NCBI Taxonomy" id="1250544"/>
    <lineage>
        <taxon>Eukaryota</taxon>
        <taxon>Fungi</taxon>
        <taxon>Dikarya</taxon>
        <taxon>Ascomycota</taxon>
        <taxon>Pezizomycotina</taxon>
        <taxon>Pezizomycetes</taxon>
        <taxon>Pezizales</taxon>
        <taxon>Pyronemataceae</taxon>
        <taxon>Sphaerosporella</taxon>
    </lineage>
</organism>
<name>A0A5J5F3A9_9PEZI</name>
<keyword evidence="3" id="KW-1185">Reference proteome</keyword>
<reference evidence="2 3" key="1">
    <citation type="submission" date="2019-09" db="EMBL/GenBank/DDBJ databases">
        <title>Draft genome of the ectomycorrhizal ascomycete Sphaerosporella brunnea.</title>
        <authorList>
            <consortium name="DOE Joint Genome Institute"/>
            <person name="Benucci G.M."/>
            <person name="Marozzi G."/>
            <person name="Antonielli L."/>
            <person name="Sanchez S."/>
            <person name="Marco P."/>
            <person name="Wang X."/>
            <person name="Falini L.B."/>
            <person name="Barry K."/>
            <person name="Haridas S."/>
            <person name="Lipzen A."/>
            <person name="Labutti K."/>
            <person name="Grigoriev I.V."/>
            <person name="Murat C."/>
            <person name="Martin F."/>
            <person name="Albertini E."/>
            <person name="Donnini D."/>
            <person name="Bonito G."/>
        </authorList>
    </citation>
    <scope>NUCLEOTIDE SEQUENCE [LARGE SCALE GENOMIC DNA]</scope>
    <source>
        <strain evidence="2 3">Sb_GMNB300</strain>
    </source>
</reference>
<protein>
    <submittedName>
        <fullName evidence="2">Uncharacterized protein</fullName>
    </submittedName>
</protein>
<feature type="compositionally biased region" description="Basic and acidic residues" evidence="1">
    <location>
        <begin position="285"/>
        <end position="302"/>
    </location>
</feature>
<accession>A0A5J5F3A9</accession>
<feature type="region of interest" description="Disordered" evidence="1">
    <location>
        <begin position="278"/>
        <end position="302"/>
    </location>
</feature>
<comment type="caution">
    <text evidence="2">The sequence shown here is derived from an EMBL/GenBank/DDBJ whole genome shotgun (WGS) entry which is preliminary data.</text>
</comment>
<dbReference type="AlphaFoldDB" id="A0A5J5F3A9"/>
<evidence type="ECO:0000313" key="3">
    <source>
        <dbReference type="Proteomes" id="UP000326924"/>
    </source>
</evidence>
<dbReference type="InParanoid" id="A0A5J5F3A9"/>
<dbReference type="EMBL" id="VXIS01000050">
    <property type="protein sequence ID" value="KAA8910099.1"/>
    <property type="molecule type" value="Genomic_DNA"/>
</dbReference>
<dbReference type="OrthoDB" id="4158994at2759"/>
<dbReference type="Proteomes" id="UP000326924">
    <property type="component" value="Unassembled WGS sequence"/>
</dbReference>
<sequence length="443" mass="48476">MKGEDGYGYVANGGVDATGRDSSFPFFVRVNGIVWPQTSIYPVGRGSRDSAESNGDVGGGGEVEWMVEVNGLTGSTEYDFEFVRRGGPVFYSTSACTLPAQASAVQPVKHQQPSRPLSPITTLLHSLTQANALLAEKKSNLKSMRKAHKTALSEVRKEMEKHRGLIGNDRGEERAFRRNLALREQIKRAEEETEQMAAELADLQHLPDKLKPEWESKKKQWQAEKRRLSAALAKATEEKANADRQAAAVESEAAALATKKEKLQARLTKLRVDLGKLDSANSEGSDTKEKKQAEREATELHRKNLEKEYNDAIERLETRIAEYTRIAQENWSTYYALEQAAADMQPLPGSSGHNSLVLPFGMVPHDHSQNLQMSGSAGTPGRERSMSLFSDGSVITNLSELGHANTGTIPAFEPFGSPFVTRGNSLEYASMGVGVIGRGKGGD</sequence>
<evidence type="ECO:0000313" key="2">
    <source>
        <dbReference type="EMBL" id="KAA8910099.1"/>
    </source>
</evidence>